<feature type="compositionally biased region" description="Low complexity" evidence="1">
    <location>
        <begin position="476"/>
        <end position="495"/>
    </location>
</feature>
<dbReference type="GO" id="GO:0000124">
    <property type="term" value="C:SAGA complex"/>
    <property type="evidence" value="ECO:0007669"/>
    <property type="project" value="InterPro"/>
</dbReference>
<comment type="caution">
    <text evidence="3">The sequence shown here is derived from an EMBL/GenBank/DDBJ whole genome shotgun (WGS) entry which is preliminary data.</text>
</comment>
<feature type="compositionally biased region" description="Low complexity" evidence="1">
    <location>
        <begin position="516"/>
        <end position="526"/>
    </location>
</feature>
<feature type="compositionally biased region" description="Polar residues" evidence="1">
    <location>
        <begin position="643"/>
        <end position="652"/>
    </location>
</feature>
<proteinExistence type="predicted"/>
<feature type="compositionally biased region" description="Polar residues" evidence="1">
    <location>
        <begin position="595"/>
        <end position="613"/>
    </location>
</feature>
<evidence type="ECO:0000313" key="3">
    <source>
        <dbReference type="EMBL" id="KFH48434.1"/>
    </source>
</evidence>
<dbReference type="PANTHER" id="PTHR13526:SF8">
    <property type="entry name" value="TRANSCRIPTION FACTOR SPT20 HOMOLOG"/>
    <property type="match status" value="1"/>
</dbReference>
<dbReference type="GO" id="GO:0006357">
    <property type="term" value="P:regulation of transcription by RNA polymerase II"/>
    <property type="evidence" value="ECO:0007669"/>
    <property type="project" value="TreeGrafter"/>
</dbReference>
<evidence type="ECO:0000259" key="2">
    <source>
        <dbReference type="Pfam" id="PF12090"/>
    </source>
</evidence>
<reference evidence="4" key="1">
    <citation type="journal article" date="2014" name="Genome Announc.">
        <title>Genome sequence and annotation of Acremonium chrysogenum, producer of the beta-lactam antibiotic cephalosporin C.</title>
        <authorList>
            <person name="Terfehr D."/>
            <person name="Dahlmann T.A."/>
            <person name="Specht T."/>
            <person name="Zadra I."/>
            <person name="Kuernsteiner H."/>
            <person name="Kueck U."/>
        </authorList>
    </citation>
    <scope>NUCLEOTIDE SEQUENCE [LARGE SCALE GENOMIC DNA]</scope>
    <source>
        <strain evidence="4">ATCC 11550 / CBS 779.69 / DSM 880 / IAM 14645 / JCM 23072 / IMI 49137</strain>
    </source>
</reference>
<evidence type="ECO:0000256" key="1">
    <source>
        <dbReference type="SAM" id="MobiDB-lite"/>
    </source>
</evidence>
<dbReference type="STRING" id="857340.A0A086TGF2"/>
<name>A0A086TGF2_HAPC1</name>
<feature type="compositionally biased region" description="Polar residues" evidence="1">
    <location>
        <begin position="45"/>
        <end position="60"/>
    </location>
</feature>
<feature type="compositionally biased region" description="Polar residues" evidence="1">
    <location>
        <begin position="70"/>
        <end position="82"/>
    </location>
</feature>
<feature type="region of interest" description="Disordered" evidence="1">
    <location>
        <begin position="294"/>
        <end position="346"/>
    </location>
</feature>
<evidence type="ECO:0000313" key="4">
    <source>
        <dbReference type="Proteomes" id="UP000029964"/>
    </source>
</evidence>
<accession>A0A086TGF2</accession>
<feature type="compositionally biased region" description="Basic and acidic residues" evidence="1">
    <location>
        <begin position="260"/>
        <end position="270"/>
    </location>
</feature>
<dbReference type="InterPro" id="IPR046468">
    <property type="entry name" value="Spt20-like_SEP"/>
</dbReference>
<feature type="compositionally biased region" description="Low complexity" evidence="1">
    <location>
        <begin position="424"/>
        <end position="437"/>
    </location>
</feature>
<feature type="compositionally biased region" description="Polar residues" evidence="1">
    <location>
        <begin position="22"/>
        <end position="33"/>
    </location>
</feature>
<feature type="region of interest" description="Disordered" evidence="1">
    <location>
        <begin position="453"/>
        <end position="563"/>
    </location>
</feature>
<feature type="compositionally biased region" description="Basic and acidic residues" evidence="1">
    <location>
        <begin position="453"/>
        <end position="475"/>
    </location>
</feature>
<feature type="compositionally biased region" description="Low complexity" evidence="1">
    <location>
        <begin position="689"/>
        <end position="703"/>
    </location>
</feature>
<feature type="compositionally biased region" description="Low complexity" evidence="1">
    <location>
        <begin position="195"/>
        <end position="204"/>
    </location>
</feature>
<dbReference type="InterPro" id="IPR021950">
    <property type="entry name" value="Spt20"/>
</dbReference>
<feature type="compositionally biased region" description="Polar residues" evidence="1">
    <location>
        <begin position="529"/>
        <end position="544"/>
    </location>
</feature>
<feature type="compositionally biased region" description="Pro residues" evidence="1">
    <location>
        <begin position="306"/>
        <end position="325"/>
    </location>
</feature>
<feature type="region of interest" description="Disordered" evidence="1">
    <location>
        <begin position="187"/>
        <end position="279"/>
    </location>
</feature>
<gene>
    <name evidence="3" type="ORF">ACRE_005670</name>
</gene>
<keyword evidence="4" id="KW-1185">Reference proteome</keyword>
<feature type="compositionally biased region" description="Basic and acidic residues" evidence="1">
    <location>
        <begin position="221"/>
        <end position="241"/>
    </location>
</feature>
<feature type="region of interest" description="Disordered" evidence="1">
    <location>
        <begin position="589"/>
        <end position="627"/>
    </location>
</feature>
<dbReference type="AlphaFoldDB" id="A0A086TGF2"/>
<feature type="region of interest" description="Disordered" evidence="1">
    <location>
        <begin position="1"/>
        <end position="84"/>
    </location>
</feature>
<protein>
    <submittedName>
        <fullName evidence="3">SAGA complex subunit-like protein</fullName>
    </submittedName>
</protein>
<feature type="compositionally biased region" description="Polar residues" evidence="1">
    <location>
        <begin position="553"/>
        <end position="563"/>
    </location>
</feature>
<dbReference type="Proteomes" id="UP000029964">
    <property type="component" value="Unassembled WGS sequence"/>
</dbReference>
<organism evidence="3 4">
    <name type="scientific">Hapsidospora chrysogenum (strain ATCC 11550 / CBS 779.69 / DSM 880 / IAM 14645 / JCM 23072 / IMI 49137)</name>
    <name type="common">Acremonium chrysogenum</name>
    <dbReference type="NCBI Taxonomy" id="857340"/>
    <lineage>
        <taxon>Eukaryota</taxon>
        <taxon>Fungi</taxon>
        <taxon>Dikarya</taxon>
        <taxon>Ascomycota</taxon>
        <taxon>Pezizomycotina</taxon>
        <taxon>Sordariomycetes</taxon>
        <taxon>Hypocreomycetidae</taxon>
        <taxon>Hypocreales</taxon>
        <taxon>Bionectriaceae</taxon>
        <taxon>Hapsidospora</taxon>
    </lineage>
</organism>
<sequence>MAPVGAQPNGLSKVKRPAPPGIQTSDSLSTPLSVASKPVGPAKSQPYSASERTITASTVRPVNRTRRESTMQLGRNSRNSARLRSGFQLDGAGDADGCATPQEITSSYVLKNSRGKPPSLVVHLHQTYFRFDGQEGMFTYRSAMSIFIEHLRAKTIPHDILENLIQAGVPFYYGCLIVQVYDHRTTTQTKDASRPKSSTPVSSSINKFTPYLTPSPFAPFPKDEQSANDVDGKVAEDESKKQSPNAKIKQNLPSSGQQPDNEKAEGEKKPKVFTVVLHPTPESLRRDLIIKATTPASKNEAGVNPPSTPASLVPPTPTTSMPPPGKRQKAEKTELDPRSIQEAEGQILVATQPTLFLTPRLTLEEMIATYEVLAPPEHSQPPPQPKTRKRTVAEMAADEAAAAEQERYMLVLDERGGATGSQITGGTDADGQAGGATFEPTFERFKVIEDIKQEHAERKEQEKLKQQENDRRLQVQKEQQAQQQQAQQQQAQKQQNEAEKARREAAAMRERHAEAQRQAAAARAAASTPGANANKVNTGSSHAHPSQAGANIMGSNTMGGQANGTVNGVGGQAQARFQAQMAQAPASSPVVRHGTPQSHSSPMVNNSVPMQQTSSAMAASPPRPSSVVQNPPMSVPMAHNMSARGSQQSHPSGTPRMPHSTPNMAHGTPINRQAMAGTPRMTQASSPPNMMAQMGQNAMMNNGTDATTNGEDEPDEW</sequence>
<dbReference type="HOGENOM" id="CLU_004682_2_0_1"/>
<feature type="compositionally biased region" description="Basic and acidic residues" evidence="1">
    <location>
        <begin position="328"/>
        <end position="341"/>
    </location>
</feature>
<dbReference type="OrthoDB" id="1932706at2759"/>
<feature type="region of interest" description="Disordered" evidence="1">
    <location>
        <begin position="640"/>
        <end position="717"/>
    </location>
</feature>
<feature type="compositionally biased region" description="Basic and acidic residues" evidence="1">
    <location>
        <begin position="496"/>
        <end position="515"/>
    </location>
</feature>
<dbReference type="Pfam" id="PF12090">
    <property type="entry name" value="Spt20_SEP"/>
    <property type="match status" value="1"/>
</dbReference>
<feature type="region of interest" description="Disordered" evidence="1">
    <location>
        <begin position="414"/>
        <end position="440"/>
    </location>
</feature>
<dbReference type="EMBL" id="JPKY01000003">
    <property type="protein sequence ID" value="KFH48434.1"/>
    <property type="molecule type" value="Genomic_DNA"/>
</dbReference>
<dbReference type="GO" id="GO:0003712">
    <property type="term" value="F:transcription coregulator activity"/>
    <property type="evidence" value="ECO:0007669"/>
    <property type="project" value="InterPro"/>
</dbReference>
<feature type="domain" description="Spt20-like SEP" evidence="2">
    <location>
        <begin position="115"/>
        <end position="367"/>
    </location>
</feature>
<dbReference type="PANTHER" id="PTHR13526">
    <property type="entry name" value="TRANSCRIPTION FACTOR SPT20 HOMOLOG"/>
    <property type="match status" value="1"/>
</dbReference>